<keyword evidence="1" id="KW-0812">Transmembrane</keyword>
<reference evidence="2 3" key="1">
    <citation type="submission" date="2018-08" db="EMBL/GenBank/DDBJ databases">
        <title>Sequencing the genomes of 1000 actinobacteria strains.</title>
        <authorList>
            <person name="Klenk H.-P."/>
        </authorList>
    </citation>
    <scope>NUCLEOTIDE SEQUENCE [LARGE SCALE GENOMIC DNA]</scope>
    <source>
        <strain evidence="2 3">DSM 22967</strain>
    </source>
</reference>
<proteinExistence type="predicted"/>
<keyword evidence="3" id="KW-1185">Reference proteome</keyword>
<comment type="caution">
    <text evidence="2">The sequence shown here is derived from an EMBL/GenBank/DDBJ whole genome shotgun (WGS) entry which is preliminary data.</text>
</comment>
<dbReference type="Proteomes" id="UP000256253">
    <property type="component" value="Unassembled WGS sequence"/>
</dbReference>
<protein>
    <submittedName>
        <fullName evidence="2">Uncharacterized protein</fullName>
    </submittedName>
</protein>
<dbReference type="EMBL" id="QTUA01000001">
    <property type="protein sequence ID" value="REF32187.1"/>
    <property type="molecule type" value="Genomic_DNA"/>
</dbReference>
<keyword evidence="1" id="KW-0472">Membrane</keyword>
<feature type="transmembrane region" description="Helical" evidence="1">
    <location>
        <begin position="20"/>
        <end position="37"/>
    </location>
</feature>
<evidence type="ECO:0000313" key="2">
    <source>
        <dbReference type="EMBL" id="REF32187.1"/>
    </source>
</evidence>
<evidence type="ECO:0000256" key="1">
    <source>
        <dbReference type="SAM" id="Phobius"/>
    </source>
</evidence>
<gene>
    <name evidence="2" type="ORF">DFJ65_3289</name>
</gene>
<name>A0A3D9US93_9MICO</name>
<sequence length="163" mass="17119">MLTGVDPGKDLSSVGRCGRLVAMGALVVALGLGTAIGNDRWWPIGPMVMFAFGVDPNSQVHSLGVEADTVAGKRVVVPLGAGGIGLERAEIEGQQTAIEAEPKRLQAVAVAASRSLPDDPRYRTVYLVDTVQQLKDGAADGAPVRKVLATWQVVDPDHPRDLS</sequence>
<accession>A0A3D9US93</accession>
<organism evidence="2 3">
    <name type="scientific">Calidifontibacter indicus</name>
    <dbReference type="NCBI Taxonomy" id="419650"/>
    <lineage>
        <taxon>Bacteria</taxon>
        <taxon>Bacillati</taxon>
        <taxon>Actinomycetota</taxon>
        <taxon>Actinomycetes</taxon>
        <taxon>Micrococcales</taxon>
        <taxon>Dermacoccaceae</taxon>
        <taxon>Calidifontibacter</taxon>
    </lineage>
</organism>
<keyword evidence="1" id="KW-1133">Transmembrane helix</keyword>
<evidence type="ECO:0000313" key="3">
    <source>
        <dbReference type="Proteomes" id="UP000256253"/>
    </source>
</evidence>
<dbReference type="AlphaFoldDB" id="A0A3D9US93"/>